<evidence type="ECO:0000256" key="1">
    <source>
        <dbReference type="SAM" id="MobiDB-lite"/>
    </source>
</evidence>
<sequence length="598" mass="64540">MKLCDEQATRAAIIQGFRGHLGAAGPDDVALFWFSGHGSTGRLPFEFRFTENSGMCQTTVCHDSRAGAPDLYDKELAVLVREVVANGALLVSIQDSCHSRSGLRGDPPTGRAPRLAPAAEEQPTPADLLPELVRDVAGGSNTAIGVHAPRHVALSACNEWELANEDLFTDGVHGVFSEALVHALGRLGRHATYRQLFHDARCRVEGRFGRQVPTIEAAGDDADREFLGGTMHPRAGQVTMRHLRGAWEVDLGAIHGVVAESRLAVHGTDPLREVRVAEVHPERGIVEPIGWTPETERQYEMVLTDMPMPPVAVVIHARDDVTRRLVAAVNAAGPARRRSPHLRVVPPGDERAGGLVLRVTQAEDGRTMEITSSDHEPLVPKVGVDDQAITRTVRDLEHIARWLQVRNLANPSPVLADAVRIEVVSAAPGADPSPSAGPVEFAYTWNGTAWEPPLVFVRLHNTSDRKLFCVLLDLTDRYRMHADLFQGAFVAARHTVQAGGAEPIVLSLPPDRVRQPGAAGTDWLVLLVAEKEFSADAFALPRLGEVPRGAVRGGGITGILGRLGLRAVHRDFDVAPQAALDWSVTVAEVRTVIPAAAP</sequence>
<proteinExistence type="predicted"/>
<feature type="region of interest" description="Disordered" evidence="1">
    <location>
        <begin position="98"/>
        <end position="122"/>
    </location>
</feature>
<reference evidence="3 4" key="1">
    <citation type="submission" date="2021-01" db="EMBL/GenBank/DDBJ databases">
        <title>Whole genome shotgun sequence of Asanoa siamensis NBRC 107932.</title>
        <authorList>
            <person name="Komaki H."/>
            <person name="Tamura T."/>
        </authorList>
    </citation>
    <scope>NUCLEOTIDE SEQUENCE [LARGE SCALE GENOMIC DNA]</scope>
    <source>
        <strain evidence="3 4">NBRC 107932</strain>
    </source>
</reference>
<dbReference type="Pfam" id="PF00656">
    <property type="entry name" value="Peptidase_C14"/>
    <property type="match status" value="1"/>
</dbReference>
<evidence type="ECO:0000313" key="4">
    <source>
        <dbReference type="Proteomes" id="UP000604117"/>
    </source>
</evidence>
<gene>
    <name evidence="3" type="ORF">Asi02nite_67740</name>
</gene>
<name>A0ABQ4D177_9ACTN</name>
<dbReference type="InterPro" id="IPR011600">
    <property type="entry name" value="Pept_C14_caspase"/>
</dbReference>
<protein>
    <recommendedName>
        <fullName evidence="2">Peptidase C14 caspase domain-containing protein</fullName>
    </recommendedName>
</protein>
<keyword evidence="4" id="KW-1185">Reference proteome</keyword>
<dbReference type="EMBL" id="BONE01000084">
    <property type="protein sequence ID" value="GIF77256.1"/>
    <property type="molecule type" value="Genomic_DNA"/>
</dbReference>
<accession>A0ABQ4D177</accession>
<evidence type="ECO:0000259" key="2">
    <source>
        <dbReference type="Pfam" id="PF00656"/>
    </source>
</evidence>
<dbReference type="Proteomes" id="UP000604117">
    <property type="component" value="Unassembled WGS sequence"/>
</dbReference>
<organism evidence="3 4">
    <name type="scientific">Asanoa siamensis</name>
    <dbReference type="NCBI Taxonomy" id="926357"/>
    <lineage>
        <taxon>Bacteria</taxon>
        <taxon>Bacillati</taxon>
        <taxon>Actinomycetota</taxon>
        <taxon>Actinomycetes</taxon>
        <taxon>Micromonosporales</taxon>
        <taxon>Micromonosporaceae</taxon>
        <taxon>Asanoa</taxon>
    </lineage>
</organism>
<evidence type="ECO:0000313" key="3">
    <source>
        <dbReference type="EMBL" id="GIF77256.1"/>
    </source>
</evidence>
<dbReference type="Gene3D" id="3.40.50.1460">
    <property type="match status" value="1"/>
</dbReference>
<comment type="caution">
    <text evidence="3">The sequence shown here is derived from an EMBL/GenBank/DDBJ whole genome shotgun (WGS) entry which is preliminary data.</text>
</comment>
<feature type="domain" description="Peptidase C14 caspase" evidence="2">
    <location>
        <begin position="6"/>
        <end position="217"/>
    </location>
</feature>